<feature type="transmembrane region" description="Helical" evidence="12">
    <location>
        <begin position="7"/>
        <end position="25"/>
    </location>
</feature>
<comment type="caution">
    <text evidence="14">The sequence shown here is derived from an EMBL/GenBank/DDBJ whole genome shotgun (WGS) entry which is preliminary data.</text>
</comment>
<keyword evidence="10 14" id="KW-0482">Metalloprotease</keyword>
<keyword evidence="9 12" id="KW-1133">Transmembrane helix</keyword>
<evidence type="ECO:0000256" key="6">
    <source>
        <dbReference type="ARBA" id="ARBA00022723"/>
    </source>
</evidence>
<evidence type="ECO:0000256" key="10">
    <source>
        <dbReference type="ARBA" id="ARBA00023049"/>
    </source>
</evidence>
<keyword evidence="5 12" id="KW-0812">Transmembrane</keyword>
<evidence type="ECO:0000256" key="8">
    <source>
        <dbReference type="ARBA" id="ARBA00022833"/>
    </source>
</evidence>
<dbReference type="InterPro" id="IPR050083">
    <property type="entry name" value="HtpX_protease"/>
</dbReference>
<evidence type="ECO:0000256" key="7">
    <source>
        <dbReference type="ARBA" id="ARBA00022801"/>
    </source>
</evidence>
<feature type="transmembrane region" description="Helical" evidence="12">
    <location>
        <begin position="123"/>
        <end position="144"/>
    </location>
</feature>
<dbReference type="CDD" id="cd07328">
    <property type="entry name" value="M48_Ste24p_like"/>
    <property type="match status" value="1"/>
</dbReference>
<dbReference type="Gene3D" id="3.30.2010.10">
    <property type="entry name" value="Metalloproteases ('zincins'), catalytic domain"/>
    <property type="match status" value="1"/>
</dbReference>
<evidence type="ECO:0000256" key="4">
    <source>
        <dbReference type="ARBA" id="ARBA00022670"/>
    </source>
</evidence>
<keyword evidence="7" id="KW-0378">Hydrolase</keyword>
<dbReference type="GO" id="GO:0004222">
    <property type="term" value="F:metalloendopeptidase activity"/>
    <property type="evidence" value="ECO:0007669"/>
    <property type="project" value="InterPro"/>
</dbReference>
<evidence type="ECO:0000256" key="11">
    <source>
        <dbReference type="ARBA" id="ARBA00023136"/>
    </source>
</evidence>
<reference evidence="14 15" key="1">
    <citation type="submission" date="2020-06" db="EMBL/GenBank/DDBJ databases">
        <title>REHAB project genomes.</title>
        <authorList>
            <person name="Shaw L.P."/>
        </authorList>
    </citation>
    <scope>NUCLEOTIDE SEQUENCE [LARGE SCALE GENOMIC DNA]</scope>
    <source>
        <strain evidence="14 15">RHBSTW-00116</strain>
    </source>
</reference>
<dbReference type="AlphaFoldDB" id="A0A7W3D4P6"/>
<comment type="subcellular location">
    <subcellularLocation>
        <location evidence="2">Cell membrane</location>
        <topology evidence="2">Multi-pass membrane protein</topology>
    </subcellularLocation>
</comment>
<feature type="transmembrane region" description="Helical" evidence="12">
    <location>
        <begin position="45"/>
        <end position="69"/>
    </location>
</feature>
<keyword evidence="3" id="KW-1003">Cell membrane</keyword>
<keyword evidence="4 14" id="KW-0645">Protease</keyword>
<dbReference type="EMBL" id="JABXRI010000001">
    <property type="protein sequence ID" value="MBA8062891.1"/>
    <property type="molecule type" value="Genomic_DNA"/>
</dbReference>
<feature type="transmembrane region" description="Helical" evidence="12">
    <location>
        <begin position="480"/>
        <end position="501"/>
    </location>
</feature>
<name>A0A7W3D4P6_CITFR</name>
<evidence type="ECO:0000313" key="15">
    <source>
        <dbReference type="Proteomes" id="UP000591803"/>
    </source>
</evidence>
<dbReference type="GO" id="GO:0006508">
    <property type="term" value="P:proteolysis"/>
    <property type="evidence" value="ECO:0007669"/>
    <property type="project" value="UniProtKB-KW"/>
</dbReference>
<gene>
    <name evidence="14" type="ORF">HV077_10890</name>
</gene>
<protein>
    <submittedName>
        <fullName evidence="14">M48 family metalloprotease</fullName>
    </submittedName>
</protein>
<sequence>MERKGTLHLFTVPVCILSYALWQYWRVADVLEGDAEGLLRQTLAMLAIALGGVALLVVGAAVGLCTTSARASRHSQSTLIRTFTRCRRLLPFMMAAEIVTCGLAVICLALSEVTWLMSHFGGAGGFKLAAIILVAVGAILWMLLKSLTSIRRCFALFQPDDTEIYGVNVTVANNPALWQWIRDVTRRAELTVPDNIVVGFFDGFFVTANTVQIEEGKRLTGNTLYLPLTYMALLDEAEAAAVIGHELGHFTGEDTQYSLRFVPLYAGMQNSLEQMANSSQGFSWLDRIVLRPSLDMGLWFLQTFHEAVSDWARIREYAADNMGAKVSSPAAFASALLRISVLDVPVSRFLGELLHGRVTSTNWLVDLLVALQKIGPFALQNSLDNEIAHPMDSHPTTRERIAALTVPLDSELLARALRPVAAGDNAFFGGLFADADALSLSLSRTLSTKITAQRKVYRQTLEAEAGLATGSVALWMSAKVAWYMIIAGLVMLLGGGALLLFKTVSPWCVLIPFGGIAFGLLGIITLRRTRQPLLVLTQDAIASPWLPQPLPLKNIADYNLTIISSSMTIEFFMDDDYQPTLTTKRFMQVIRFNPRKHAVAIVVAGDVLRQQEHGKVKLDAQALLTLIGQYIVSAHARAELEDF</sequence>
<keyword evidence="11 12" id="KW-0472">Membrane</keyword>
<evidence type="ECO:0000256" key="2">
    <source>
        <dbReference type="ARBA" id="ARBA00004651"/>
    </source>
</evidence>
<keyword evidence="6" id="KW-0479">Metal-binding</keyword>
<keyword evidence="8" id="KW-0862">Zinc</keyword>
<evidence type="ECO:0000259" key="13">
    <source>
        <dbReference type="Pfam" id="PF01435"/>
    </source>
</evidence>
<dbReference type="Proteomes" id="UP000591803">
    <property type="component" value="Unassembled WGS sequence"/>
</dbReference>
<evidence type="ECO:0000256" key="3">
    <source>
        <dbReference type="ARBA" id="ARBA00022475"/>
    </source>
</evidence>
<dbReference type="GO" id="GO:0046872">
    <property type="term" value="F:metal ion binding"/>
    <property type="evidence" value="ECO:0007669"/>
    <property type="project" value="UniProtKB-KW"/>
</dbReference>
<dbReference type="InterPro" id="IPR001915">
    <property type="entry name" value="Peptidase_M48"/>
</dbReference>
<dbReference type="PANTHER" id="PTHR43221">
    <property type="entry name" value="PROTEASE HTPX"/>
    <property type="match status" value="1"/>
</dbReference>
<accession>A0A7W3D4P6</accession>
<evidence type="ECO:0000256" key="1">
    <source>
        <dbReference type="ARBA" id="ARBA00001947"/>
    </source>
</evidence>
<evidence type="ECO:0000256" key="9">
    <source>
        <dbReference type="ARBA" id="ARBA00022989"/>
    </source>
</evidence>
<feature type="domain" description="Peptidase M48" evidence="13">
    <location>
        <begin position="228"/>
        <end position="405"/>
    </location>
</feature>
<proteinExistence type="predicted"/>
<feature type="transmembrane region" description="Helical" evidence="12">
    <location>
        <begin position="89"/>
        <end position="111"/>
    </location>
</feature>
<evidence type="ECO:0000313" key="14">
    <source>
        <dbReference type="EMBL" id="MBA8062891.1"/>
    </source>
</evidence>
<dbReference type="Pfam" id="PF01435">
    <property type="entry name" value="Peptidase_M48"/>
    <property type="match status" value="1"/>
</dbReference>
<feature type="transmembrane region" description="Helical" evidence="12">
    <location>
        <begin position="507"/>
        <end position="526"/>
    </location>
</feature>
<dbReference type="PANTHER" id="PTHR43221:SF1">
    <property type="entry name" value="PROTEASE HTPX"/>
    <property type="match status" value="1"/>
</dbReference>
<evidence type="ECO:0000256" key="12">
    <source>
        <dbReference type="SAM" id="Phobius"/>
    </source>
</evidence>
<comment type="cofactor">
    <cofactor evidence="1">
        <name>Zn(2+)</name>
        <dbReference type="ChEBI" id="CHEBI:29105"/>
    </cofactor>
</comment>
<evidence type="ECO:0000256" key="5">
    <source>
        <dbReference type="ARBA" id="ARBA00022692"/>
    </source>
</evidence>
<dbReference type="GO" id="GO:0005886">
    <property type="term" value="C:plasma membrane"/>
    <property type="evidence" value="ECO:0007669"/>
    <property type="project" value="UniProtKB-SubCell"/>
</dbReference>
<organism evidence="14 15">
    <name type="scientific">Citrobacter freundii</name>
    <dbReference type="NCBI Taxonomy" id="546"/>
    <lineage>
        <taxon>Bacteria</taxon>
        <taxon>Pseudomonadati</taxon>
        <taxon>Pseudomonadota</taxon>
        <taxon>Gammaproteobacteria</taxon>
        <taxon>Enterobacterales</taxon>
        <taxon>Enterobacteriaceae</taxon>
        <taxon>Citrobacter</taxon>
        <taxon>Citrobacter freundii complex</taxon>
    </lineage>
</organism>